<accession>Q0SDA0</accession>
<dbReference type="AlphaFoldDB" id="Q0SDA0"/>
<evidence type="ECO:0000313" key="2">
    <source>
        <dbReference type="EMBL" id="ABG94486.1"/>
    </source>
</evidence>
<name>Q0SDA0_RHOJR</name>
<reference evidence="3" key="1">
    <citation type="journal article" date="2006" name="Proc. Natl. Acad. Sci. U.S.A.">
        <title>The complete genome of Rhodococcus sp. RHA1 provides insights into a catabolic powerhouse.</title>
        <authorList>
            <person name="McLeod M.P."/>
            <person name="Warren R.L."/>
            <person name="Hsiao W.W.L."/>
            <person name="Araki N."/>
            <person name="Myhre M."/>
            <person name="Fernandes C."/>
            <person name="Miyazawa D."/>
            <person name="Wong W."/>
            <person name="Lillquist A.L."/>
            <person name="Wang D."/>
            <person name="Dosanjh M."/>
            <person name="Hara H."/>
            <person name="Petrescu A."/>
            <person name="Morin R.D."/>
            <person name="Yang G."/>
            <person name="Stott J.M."/>
            <person name="Schein J.E."/>
            <person name="Shin H."/>
            <person name="Smailus D."/>
            <person name="Siddiqui A.S."/>
            <person name="Marra M.A."/>
            <person name="Jones S.J.M."/>
            <person name="Holt R."/>
            <person name="Brinkman F.S.L."/>
            <person name="Miyauchi K."/>
            <person name="Fukuda M."/>
            <person name="Davies J.E."/>
            <person name="Mohn W.W."/>
            <person name="Eltis L.D."/>
        </authorList>
    </citation>
    <scope>NUCLEOTIDE SEQUENCE [LARGE SCALE GENOMIC DNA]</scope>
    <source>
        <strain evidence="3">RHA1</strain>
    </source>
</reference>
<dbReference type="Proteomes" id="UP000008710">
    <property type="component" value="Chromosome"/>
</dbReference>
<gene>
    <name evidence="2" type="ordered locus">RHA1_ro02681</name>
</gene>
<dbReference type="HOGENOM" id="CLU_2094958_0_0_11"/>
<organism evidence="2 3">
    <name type="scientific">Rhodococcus jostii (strain RHA1)</name>
    <dbReference type="NCBI Taxonomy" id="101510"/>
    <lineage>
        <taxon>Bacteria</taxon>
        <taxon>Bacillati</taxon>
        <taxon>Actinomycetota</taxon>
        <taxon>Actinomycetes</taxon>
        <taxon>Mycobacteriales</taxon>
        <taxon>Nocardiaceae</taxon>
        <taxon>Rhodococcus</taxon>
    </lineage>
</organism>
<feature type="region of interest" description="Disordered" evidence="1">
    <location>
        <begin position="39"/>
        <end position="60"/>
    </location>
</feature>
<dbReference type="KEGG" id="rha:RHA1_ro02681"/>
<evidence type="ECO:0000256" key="1">
    <source>
        <dbReference type="SAM" id="MobiDB-lite"/>
    </source>
</evidence>
<protein>
    <submittedName>
        <fullName evidence="2">Uncharacterized protein</fullName>
    </submittedName>
</protein>
<evidence type="ECO:0000313" key="3">
    <source>
        <dbReference type="Proteomes" id="UP000008710"/>
    </source>
</evidence>
<proteinExistence type="predicted"/>
<sequence length="116" mass="12802">MHAVLGGMFSLARDPSAAGIPVAACCRMPGFSRQAFYEGTRSRVPTGAGRRPSDQRRVRYPRRRSRVRVAVHRRRTTRALDRRRREPCPPIVLAAAGPLGVRQVVRTSSSIRAAGP</sequence>
<dbReference type="EMBL" id="CP000431">
    <property type="protein sequence ID" value="ABG94486.1"/>
    <property type="molecule type" value="Genomic_DNA"/>
</dbReference>